<dbReference type="InterPro" id="IPR034110">
    <property type="entry name" value="LSMD1_Sm"/>
</dbReference>
<dbReference type="InterPro" id="IPR001163">
    <property type="entry name" value="Sm_dom_euk/arc"/>
</dbReference>
<dbReference type="InterPro" id="IPR010920">
    <property type="entry name" value="LSM_dom_sf"/>
</dbReference>
<accession>A0A9P6HCR6</accession>
<dbReference type="AlphaFoldDB" id="A0A9P6HCR6"/>
<evidence type="ECO:0000313" key="2">
    <source>
        <dbReference type="EMBL" id="KAF9783993.1"/>
    </source>
</evidence>
<dbReference type="InterPro" id="IPR050914">
    <property type="entry name" value="snRNP_SmB/NAA38-like"/>
</dbReference>
<dbReference type="SMART" id="SM00651">
    <property type="entry name" value="Sm"/>
    <property type="match status" value="1"/>
</dbReference>
<dbReference type="EMBL" id="WIUZ02000009">
    <property type="protein sequence ID" value="KAF9783993.1"/>
    <property type="molecule type" value="Genomic_DNA"/>
</dbReference>
<evidence type="ECO:0000259" key="1">
    <source>
        <dbReference type="SMART" id="SM00651"/>
    </source>
</evidence>
<name>A0A9P6HCR6_9AGAM</name>
<dbReference type="PANTHER" id="PTHR10701:SF5">
    <property type="entry name" value="N-ALPHA-ACETYLTRANSFERASE 38, NATC AUXILIARY SUBUNIT"/>
    <property type="match status" value="1"/>
</dbReference>
<keyword evidence="3" id="KW-1185">Reference proteome</keyword>
<dbReference type="Proteomes" id="UP000736335">
    <property type="component" value="Unassembled WGS sequence"/>
</dbReference>
<reference evidence="2" key="1">
    <citation type="journal article" date="2020" name="Nat. Commun.">
        <title>Large-scale genome sequencing of mycorrhizal fungi provides insights into the early evolution of symbiotic traits.</title>
        <authorList>
            <person name="Miyauchi S."/>
            <person name="Kiss E."/>
            <person name="Kuo A."/>
            <person name="Drula E."/>
            <person name="Kohler A."/>
            <person name="Sanchez-Garcia M."/>
            <person name="Morin E."/>
            <person name="Andreopoulos B."/>
            <person name="Barry K.W."/>
            <person name="Bonito G."/>
            <person name="Buee M."/>
            <person name="Carver A."/>
            <person name="Chen C."/>
            <person name="Cichocki N."/>
            <person name="Clum A."/>
            <person name="Culley D."/>
            <person name="Crous P.W."/>
            <person name="Fauchery L."/>
            <person name="Girlanda M."/>
            <person name="Hayes R.D."/>
            <person name="Keri Z."/>
            <person name="LaButti K."/>
            <person name="Lipzen A."/>
            <person name="Lombard V."/>
            <person name="Magnuson J."/>
            <person name="Maillard F."/>
            <person name="Murat C."/>
            <person name="Nolan M."/>
            <person name="Ohm R.A."/>
            <person name="Pangilinan J."/>
            <person name="Pereira M.F."/>
            <person name="Perotto S."/>
            <person name="Peter M."/>
            <person name="Pfister S."/>
            <person name="Riley R."/>
            <person name="Sitrit Y."/>
            <person name="Stielow J.B."/>
            <person name="Szollosi G."/>
            <person name="Zifcakova L."/>
            <person name="Stursova M."/>
            <person name="Spatafora J.W."/>
            <person name="Tedersoo L."/>
            <person name="Vaario L.M."/>
            <person name="Yamada A."/>
            <person name="Yan M."/>
            <person name="Wang P."/>
            <person name="Xu J."/>
            <person name="Bruns T."/>
            <person name="Baldrian P."/>
            <person name="Vilgalys R."/>
            <person name="Dunand C."/>
            <person name="Henrissat B."/>
            <person name="Grigoriev I.V."/>
            <person name="Hibbett D."/>
            <person name="Nagy L.G."/>
            <person name="Martin F.M."/>
        </authorList>
    </citation>
    <scope>NUCLEOTIDE SEQUENCE</scope>
    <source>
        <strain evidence="2">UH-Tt-Lm1</strain>
    </source>
</reference>
<dbReference type="Pfam" id="PF01423">
    <property type="entry name" value="LSM"/>
    <property type="match status" value="1"/>
</dbReference>
<organism evidence="2 3">
    <name type="scientific">Thelephora terrestris</name>
    <dbReference type="NCBI Taxonomy" id="56493"/>
    <lineage>
        <taxon>Eukaryota</taxon>
        <taxon>Fungi</taxon>
        <taxon>Dikarya</taxon>
        <taxon>Basidiomycota</taxon>
        <taxon>Agaricomycotina</taxon>
        <taxon>Agaricomycetes</taxon>
        <taxon>Thelephorales</taxon>
        <taxon>Thelephoraceae</taxon>
        <taxon>Thelephora</taxon>
    </lineage>
</organism>
<dbReference type="GO" id="GO:0031417">
    <property type="term" value="C:NatC complex"/>
    <property type="evidence" value="ECO:0007669"/>
    <property type="project" value="InterPro"/>
</dbReference>
<reference evidence="2" key="2">
    <citation type="submission" date="2020-11" db="EMBL/GenBank/DDBJ databases">
        <authorList>
            <consortium name="DOE Joint Genome Institute"/>
            <person name="Kuo A."/>
            <person name="Miyauchi S."/>
            <person name="Kiss E."/>
            <person name="Drula E."/>
            <person name="Kohler A."/>
            <person name="Sanchez-Garcia M."/>
            <person name="Andreopoulos B."/>
            <person name="Barry K.W."/>
            <person name="Bonito G."/>
            <person name="Buee M."/>
            <person name="Carver A."/>
            <person name="Chen C."/>
            <person name="Cichocki N."/>
            <person name="Clum A."/>
            <person name="Culley D."/>
            <person name="Crous P.W."/>
            <person name="Fauchery L."/>
            <person name="Girlanda M."/>
            <person name="Hayes R."/>
            <person name="Keri Z."/>
            <person name="Labutti K."/>
            <person name="Lipzen A."/>
            <person name="Lombard V."/>
            <person name="Magnuson J."/>
            <person name="Maillard F."/>
            <person name="Morin E."/>
            <person name="Murat C."/>
            <person name="Nolan M."/>
            <person name="Ohm R."/>
            <person name="Pangilinan J."/>
            <person name="Pereira M."/>
            <person name="Perotto S."/>
            <person name="Peter M."/>
            <person name="Riley R."/>
            <person name="Sitrit Y."/>
            <person name="Stielow B."/>
            <person name="Szollosi G."/>
            <person name="Zifcakova L."/>
            <person name="Stursova M."/>
            <person name="Spatafora J.W."/>
            <person name="Tedersoo L."/>
            <person name="Vaario L.-M."/>
            <person name="Yamada A."/>
            <person name="Yan M."/>
            <person name="Wang P."/>
            <person name="Xu J."/>
            <person name="Bruns T."/>
            <person name="Baldrian P."/>
            <person name="Vilgalys R."/>
            <person name="Henrissat B."/>
            <person name="Grigoriev I.V."/>
            <person name="Hibbett D."/>
            <person name="Nagy L.G."/>
            <person name="Martin F.M."/>
        </authorList>
    </citation>
    <scope>NUCLEOTIDE SEQUENCE</scope>
    <source>
        <strain evidence="2">UH-Tt-Lm1</strain>
    </source>
</reference>
<evidence type="ECO:0000313" key="3">
    <source>
        <dbReference type="Proteomes" id="UP000736335"/>
    </source>
</evidence>
<dbReference type="CDD" id="cd06168">
    <property type="entry name" value="LSMD1"/>
    <property type="match status" value="1"/>
</dbReference>
<dbReference type="OrthoDB" id="368909at2759"/>
<dbReference type="PANTHER" id="PTHR10701">
    <property type="entry name" value="SMALL NUCLEAR RIBONUCLEOPROTEIN-ASSOCIATED PROTEIN B AND N"/>
    <property type="match status" value="1"/>
</dbReference>
<sequence>MVIDGDRWSAGSPDPRRNVDHRVYHPMLTSLSAVRSLLNDTLRVTVADGRIFLGTFVGTDSELNILLLNSDEFRLGPNENPNGRFVGQVMIPWRLVQRVEARLSPQSSDGMFT</sequence>
<comment type="caution">
    <text evidence="2">The sequence shown here is derived from an EMBL/GenBank/DDBJ whole genome shotgun (WGS) entry which is preliminary data.</text>
</comment>
<protein>
    <recommendedName>
        <fullName evidence="1">Sm domain-containing protein</fullName>
    </recommendedName>
</protein>
<dbReference type="Gene3D" id="2.30.30.100">
    <property type="match status" value="1"/>
</dbReference>
<proteinExistence type="predicted"/>
<feature type="domain" description="Sm" evidence="1">
    <location>
        <begin position="32"/>
        <end position="101"/>
    </location>
</feature>
<gene>
    <name evidence="2" type="ORF">BJ322DRAFT_889639</name>
</gene>
<dbReference type="SUPFAM" id="SSF50182">
    <property type="entry name" value="Sm-like ribonucleoproteins"/>
    <property type="match status" value="1"/>
</dbReference>